<accession>B2JEV8</accession>
<dbReference type="KEGG" id="bph:Bphy_2248"/>
<feature type="chain" id="PRO_5002779540" description="DUF2844 domain-containing protein" evidence="1">
    <location>
        <begin position="21"/>
        <end position="151"/>
    </location>
</feature>
<name>B2JEV8_PARP8</name>
<dbReference type="RefSeq" id="WP_012401629.1">
    <property type="nucleotide sequence ID" value="NC_010622.1"/>
</dbReference>
<dbReference type="EMBL" id="CP001043">
    <property type="protein sequence ID" value="ACC71423.1"/>
    <property type="molecule type" value="Genomic_DNA"/>
</dbReference>
<dbReference type="AlphaFoldDB" id="B2JEV8"/>
<dbReference type="InterPro" id="IPR021267">
    <property type="entry name" value="DUF2844"/>
</dbReference>
<dbReference type="STRING" id="391038.Bphy_2248"/>
<protein>
    <recommendedName>
        <fullName evidence="4">DUF2844 domain-containing protein</fullName>
    </recommendedName>
</protein>
<dbReference type="Proteomes" id="UP000001192">
    <property type="component" value="Chromosome 1"/>
</dbReference>
<organism evidence="2 3">
    <name type="scientific">Paraburkholderia phymatum (strain DSM 17167 / CIP 108236 / LMG 21445 / STM815)</name>
    <name type="common">Burkholderia phymatum</name>
    <dbReference type="NCBI Taxonomy" id="391038"/>
    <lineage>
        <taxon>Bacteria</taxon>
        <taxon>Pseudomonadati</taxon>
        <taxon>Pseudomonadota</taxon>
        <taxon>Betaproteobacteria</taxon>
        <taxon>Burkholderiales</taxon>
        <taxon>Burkholderiaceae</taxon>
        <taxon>Paraburkholderia</taxon>
    </lineage>
</organism>
<proteinExistence type="predicted"/>
<dbReference type="OrthoDB" id="7561239at2"/>
<evidence type="ECO:0000313" key="3">
    <source>
        <dbReference type="Proteomes" id="UP000001192"/>
    </source>
</evidence>
<keyword evidence="3" id="KW-1185">Reference proteome</keyword>
<sequence length="151" mass="15447" precursor="true">MKSIRIVAAMALLLPVVCHATLGAAPSSSAGVPAASASSRAALTAAASSAPYTIHETRTADGVTVREYESAAHVVFAVTWQGPTRPDMQALLGSYFPDLVAAGQRVARGTGPLIARTSDLQIESVGHQGAFAGRACVPRLVPANVNVDALQ</sequence>
<dbReference type="HOGENOM" id="CLU_126613_1_0_4"/>
<evidence type="ECO:0000256" key="1">
    <source>
        <dbReference type="SAM" id="SignalP"/>
    </source>
</evidence>
<dbReference type="Pfam" id="PF11005">
    <property type="entry name" value="DUF2844"/>
    <property type="match status" value="1"/>
</dbReference>
<feature type="signal peptide" evidence="1">
    <location>
        <begin position="1"/>
        <end position="20"/>
    </location>
</feature>
<evidence type="ECO:0000313" key="2">
    <source>
        <dbReference type="EMBL" id="ACC71423.1"/>
    </source>
</evidence>
<evidence type="ECO:0008006" key="4">
    <source>
        <dbReference type="Google" id="ProtNLM"/>
    </source>
</evidence>
<gene>
    <name evidence="2" type="ordered locus">Bphy_2248</name>
</gene>
<reference evidence="3" key="1">
    <citation type="journal article" date="2014" name="Stand. Genomic Sci.">
        <title>Complete genome sequence of Burkholderia phymatum STM815(T), a broad host range and efficient nitrogen-fixing symbiont of Mimosa species.</title>
        <authorList>
            <person name="Moulin L."/>
            <person name="Klonowska A."/>
            <person name="Caroline B."/>
            <person name="Booth K."/>
            <person name="Vriezen J.A."/>
            <person name="Melkonian R."/>
            <person name="James E.K."/>
            <person name="Young J.P."/>
            <person name="Bena G."/>
            <person name="Hauser L."/>
            <person name="Land M."/>
            <person name="Kyrpides N."/>
            <person name="Bruce D."/>
            <person name="Chain P."/>
            <person name="Copeland A."/>
            <person name="Pitluck S."/>
            <person name="Woyke T."/>
            <person name="Lizotte-Waniewski M."/>
            <person name="Bristow J."/>
            <person name="Riley M."/>
        </authorList>
    </citation>
    <scope>NUCLEOTIDE SEQUENCE [LARGE SCALE GENOMIC DNA]</scope>
    <source>
        <strain evidence="3">DSM 17167 / CIP 108236 / LMG 21445 / STM815</strain>
    </source>
</reference>
<keyword evidence="1" id="KW-0732">Signal</keyword>
<dbReference type="eggNOG" id="ENOG50330EW">
    <property type="taxonomic scope" value="Bacteria"/>
</dbReference>